<evidence type="ECO:0000313" key="2">
    <source>
        <dbReference type="Proteomes" id="UP001595755"/>
    </source>
</evidence>
<evidence type="ECO:0000313" key="1">
    <source>
        <dbReference type="EMBL" id="MFC4306398.1"/>
    </source>
</evidence>
<protein>
    <submittedName>
        <fullName evidence="1">Uncharacterized protein</fullName>
    </submittedName>
</protein>
<gene>
    <name evidence="1" type="ORF">ACFO1S_23520</name>
</gene>
<dbReference type="EMBL" id="JBHSED010000058">
    <property type="protein sequence ID" value="MFC4306398.1"/>
    <property type="molecule type" value="Genomic_DNA"/>
</dbReference>
<reference evidence="2" key="1">
    <citation type="journal article" date="2019" name="Int. J. Syst. Evol. Microbiol.">
        <title>The Global Catalogue of Microorganisms (GCM) 10K type strain sequencing project: providing services to taxonomists for standard genome sequencing and annotation.</title>
        <authorList>
            <consortium name="The Broad Institute Genomics Platform"/>
            <consortium name="The Broad Institute Genome Sequencing Center for Infectious Disease"/>
            <person name="Wu L."/>
            <person name="Ma J."/>
        </authorList>
    </citation>
    <scope>NUCLEOTIDE SEQUENCE [LARGE SCALE GENOMIC DNA]</scope>
    <source>
        <strain evidence="2">CGMCC 4.1641</strain>
    </source>
</reference>
<proteinExistence type="predicted"/>
<organism evidence="1 2">
    <name type="scientific">Cohnella boryungensis</name>
    <dbReference type="NCBI Taxonomy" id="768479"/>
    <lineage>
        <taxon>Bacteria</taxon>
        <taxon>Bacillati</taxon>
        <taxon>Bacillota</taxon>
        <taxon>Bacilli</taxon>
        <taxon>Bacillales</taxon>
        <taxon>Paenibacillaceae</taxon>
        <taxon>Cohnella</taxon>
    </lineage>
</organism>
<name>A0ABV8SIE0_9BACL</name>
<accession>A0ABV8SIE0</accession>
<comment type="caution">
    <text evidence="1">The sequence shown here is derived from an EMBL/GenBank/DDBJ whole genome shotgun (WGS) entry which is preliminary data.</text>
</comment>
<keyword evidence="2" id="KW-1185">Reference proteome</keyword>
<dbReference type="Proteomes" id="UP001595755">
    <property type="component" value="Unassembled WGS sequence"/>
</dbReference>
<sequence length="79" mass="9683">MKPFIRREGKIRLITSAKLTPQDIERIREGYEEHKWLQEHLMLLYDDFYKNRLEYNVANLCWLIQSGRLDIRITRSGRF</sequence>